<dbReference type="RefSeq" id="WP_077718245.1">
    <property type="nucleotide sequence ID" value="NZ_CP019699.1"/>
</dbReference>
<dbReference type="SMART" id="SM00636">
    <property type="entry name" value="Glyco_18"/>
    <property type="match status" value="1"/>
</dbReference>
<dbReference type="InterPro" id="IPR011583">
    <property type="entry name" value="Chitinase_II/V-like_cat"/>
</dbReference>
<proteinExistence type="predicted"/>
<dbReference type="InterPro" id="IPR018392">
    <property type="entry name" value="LysM"/>
</dbReference>
<keyword evidence="1" id="KW-0378">Hydrolase</keyword>
<protein>
    <submittedName>
        <fullName evidence="5">Spore gernimation protein</fullName>
    </submittedName>
</protein>
<dbReference type="Gene3D" id="3.20.20.80">
    <property type="entry name" value="Glycosidases"/>
    <property type="match status" value="1"/>
</dbReference>
<dbReference type="InterPro" id="IPR029070">
    <property type="entry name" value="Chitinase_insertion_sf"/>
</dbReference>
<evidence type="ECO:0000256" key="2">
    <source>
        <dbReference type="ARBA" id="ARBA00023295"/>
    </source>
</evidence>
<dbReference type="PANTHER" id="PTHR46066:SF2">
    <property type="entry name" value="CHITINASE DOMAIN-CONTAINING PROTEIN 1"/>
    <property type="match status" value="1"/>
</dbReference>
<dbReference type="AlphaFoldDB" id="A0A1U9K2Z9"/>
<dbReference type="SUPFAM" id="SSF51445">
    <property type="entry name" value="(Trans)glycosidases"/>
    <property type="match status" value="1"/>
</dbReference>
<dbReference type="GO" id="GO:0016798">
    <property type="term" value="F:hydrolase activity, acting on glycosyl bonds"/>
    <property type="evidence" value="ECO:0007669"/>
    <property type="project" value="UniProtKB-KW"/>
</dbReference>
<dbReference type="CDD" id="cd02874">
    <property type="entry name" value="GH18_CFLE_spore_hydrolase"/>
    <property type="match status" value="1"/>
</dbReference>
<evidence type="ECO:0000313" key="5">
    <source>
        <dbReference type="EMBL" id="AQS54432.1"/>
    </source>
</evidence>
<dbReference type="PROSITE" id="PS51782">
    <property type="entry name" value="LYSM"/>
    <property type="match status" value="2"/>
</dbReference>
<dbReference type="GO" id="GO:0005975">
    <property type="term" value="P:carbohydrate metabolic process"/>
    <property type="evidence" value="ECO:0007669"/>
    <property type="project" value="InterPro"/>
</dbReference>
<feature type="domain" description="GH18" evidence="4">
    <location>
        <begin position="102"/>
        <end position="425"/>
    </location>
</feature>
<keyword evidence="2" id="KW-0326">Glycosidase</keyword>
<keyword evidence="6" id="KW-1185">Reference proteome</keyword>
<dbReference type="OrthoDB" id="9769314at2"/>
<feature type="domain" description="LysM" evidence="3">
    <location>
        <begin position="50"/>
        <end position="94"/>
    </location>
</feature>
<dbReference type="SUPFAM" id="SSF54106">
    <property type="entry name" value="LysM domain"/>
    <property type="match status" value="2"/>
</dbReference>
<dbReference type="GO" id="GO:0012505">
    <property type="term" value="C:endomembrane system"/>
    <property type="evidence" value="ECO:0007669"/>
    <property type="project" value="TreeGrafter"/>
</dbReference>
<dbReference type="Gene3D" id="3.10.50.10">
    <property type="match status" value="1"/>
</dbReference>
<dbReference type="InterPro" id="IPR036779">
    <property type="entry name" value="LysM_dom_sf"/>
</dbReference>
<reference evidence="5 6" key="1">
    <citation type="journal article" date="2015" name="Int. J. Syst. Evol. Microbiol.">
        <title>Novibacillus thermophilus gen. nov., sp. nov., a Gram-staining-negative and moderately thermophilic member of the family Thermoactinomycetaceae.</title>
        <authorList>
            <person name="Yang G."/>
            <person name="Chen J."/>
            <person name="Zhou S."/>
        </authorList>
    </citation>
    <scope>NUCLEOTIDE SEQUENCE [LARGE SCALE GENOMIC DNA]</scope>
    <source>
        <strain evidence="5 6">SG-1</strain>
    </source>
</reference>
<dbReference type="InterPro" id="IPR001223">
    <property type="entry name" value="Glyco_hydro18_cat"/>
</dbReference>
<evidence type="ECO:0000256" key="1">
    <source>
        <dbReference type="ARBA" id="ARBA00022801"/>
    </source>
</evidence>
<dbReference type="Gene3D" id="3.10.350.10">
    <property type="entry name" value="LysM domain"/>
    <property type="match status" value="2"/>
</dbReference>
<dbReference type="PANTHER" id="PTHR46066">
    <property type="entry name" value="CHITINASE DOMAIN-CONTAINING PROTEIN 1 FAMILY MEMBER"/>
    <property type="match status" value="1"/>
</dbReference>
<dbReference type="STRING" id="1471761.B0W44_00050"/>
<evidence type="ECO:0000259" key="3">
    <source>
        <dbReference type="PROSITE" id="PS51782"/>
    </source>
</evidence>
<dbReference type="InterPro" id="IPR017853">
    <property type="entry name" value="GH"/>
</dbReference>
<dbReference type="CDD" id="cd00118">
    <property type="entry name" value="LysM"/>
    <property type="match status" value="2"/>
</dbReference>
<dbReference type="InterPro" id="IPR041704">
    <property type="entry name" value="CFLE_GH18"/>
</dbReference>
<dbReference type="PROSITE" id="PS51910">
    <property type="entry name" value="GH18_2"/>
    <property type="match status" value="1"/>
</dbReference>
<feature type="domain" description="LysM" evidence="3">
    <location>
        <begin position="2"/>
        <end position="46"/>
    </location>
</feature>
<dbReference type="GO" id="GO:0008061">
    <property type="term" value="F:chitin binding"/>
    <property type="evidence" value="ECO:0007669"/>
    <property type="project" value="InterPro"/>
</dbReference>
<sequence>MHIHVVRAGESVWTISQQYGVSVDQIVALNQLEAPESLVPGIALVIPVPRQHVVQRGESLWLIANRYGTTVHQLARANDIADPSLVYAGQMLTIPDEPQPTIESNAYLETAVGPDRGATIVSDVADWLTYVSMFSYRVQPDGSVVQPDDAAAIQAARAEQAGPLLVLTNFTEEGFSSELARAVLDSSAVQDALIENLLSIMRQKLFIGINIDFEYVFPEDREKYNTFLRRAAPRFREAGFSISTAVAPKTGPEQTGLLYTAHDYPAHGAIVDFVILMTYEWGWSGGPPMAVAPINQVRRVLDYAVTVIPRNKIMMGIPLYGYDWALPYGPGTTARIVSPQQAIRLAVEQRVDIAFDTVAQSPFYYYTDERGQPHVVWFEDARSVEVKFNTVKAYGLRGVSYWVLGQEFPQNWALLRNRFNIRKYL</sequence>
<dbReference type="Proteomes" id="UP000188603">
    <property type="component" value="Chromosome"/>
</dbReference>
<evidence type="ECO:0000313" key="6">
    <source>
        <dbReference type="Proteomes" id="UP000188603"/>
    </source>
</evidence>
<organism evidence="5 6">
    <name type="scientific">Novibacillus thermophilus</name>
    <dbReference type="NCBI Taxonomy" id="1471761"/>
    <lineage>
        <taxon>Bacteria</taxon>
        <taxon>Bacillati</taxon>
        <taxon>Bacillota</taxon>
        <taxon>Bacilli</taxon>
        <taxon>Bacillales</taxon>
        <taxon>Thermoactinomycetaceae</taxon>
        <taxon>Novibacillus</taxon>
    </lineage>
</organism>
<accession>A0A1U9K2Z9</accession>
<name>A0A1U9K2Z9_9BACL</name>
<dbReference type="EMBL" id="CP019699">
    <property type="protein sequence ID" value="AQS54432.1"/>
    <property type="molecule type" value="Genomic_DNA"/>
</dbReference>
<dbReference type="KEGG" id="ntr:B0W44_00050"/>
<dbReference type="Pfam" id="PF00704">
    <property type="entry name" value="Glyco_hydro_18"/>
    <property type="match status" value="1"/>
</dbReference>
<dbReference type="GO" id="GO:0070492">
    <property type="term" value="F:oligosaccharide binding"/>
    <property type="evidence" value="ECO:0007669"/>
    <property type="project" value="TreeGrafter"/>
</dbReference>
<dbReference type="SMART" id="SM00257">
    <property type="entry name" value="LysM"/>
    <property type="match status" value="2"/>
</dbReference>
<evidence type="ECO:0000259" key="4">
    <source>
        <dbReference type="PROSITE" id="PS51910"/>
    </source>
</evidence>
<dbReference type="Pfam" id="PF01476">
    <property type="entry name" value="LysM"/>
    <property type="match status" value="2"/>
</dbReference>
<gene>
    <name evidence="5" type="ORF">B0W44_00050</name>
</gene>